<comment type="caution">
    <text evidence="3">The sequence shown here is derived from an EMBL/GenBank/DDBJ whole genome shotgun (WGS) entry which is preliminary data.</text>
</comment>
<keyword evidence="1" id="KW-0472">Membrane</keyword>
<keyword evidence="1" id="KW-0812">Transmembrane</keyword>
<dbReference type="InterPro" id="IPR005174">
    <property type="entry name" value="KIB1-4_b-propeller"/>
</dbReference>
<protein>
    <submittedName>
        <fullName evidence="3">F-box protein</fullName>
    </submittedName>
</protein>
<dbReference type="PANTHER" id="PTHR47123">
    <property type="entry name" value="F-BOX PROTEIN SKIP23"/>
    <property type="match status" value="1"/>
</dbReference>
<feature type="non-terminal residue" evidence="3">
    <location>
        <position position="1"/>
    </location>
</feature>
<reference evidence="3 4" key="1">
    <citation type="journal article" date="2018" name="Front. Plant Sci.">
        <title>Red Clover (Trifolium pratense) and Zigzag Clover (T. medium) - A Picture of Genomic Similarities and Differences.</title>
        <authorList>
            <person name="Dluhosova J."/>
            <person name="Istvanek J."/>
            <person name="Nedelnik J."/>
            <person name="Repkova J."/>
        </authorList>
    </citation>
    <scope>NUCLEOTIDE SEQUENCE [LARGE SCALE GENOMIC DNA]</scope>
    <source>
        <strain evidence="4">cv. 10/8</strain>
        <tissue evidence="3">Leaf</tissue>
    </source>
</reference>
<keyword evidence="1" id="KW-1133">Transmembrane helix</keyword>
<feature type="domain" description="KIB1-4 beta-propeller" evidence="2">
    <location>
        <begin position="19"/>
        <end position="127"/>
    </location>
</feature>
<keyword evidence="4" id="KW-1185">Reference proteome</keyword>
<proteinExistence type="predicted"/>
<dbReference type="Pfam" id="PF03478">
    <property type="entry name" value="Beta-prop_KIB1-4"/>
    <property type="match status" value="1"/>
</dbReference>
<name>A0A392QR62_9FABA</name>
<feature type="transmembrane region" description="Helical" evidence="1">
    <location>
        <begin position="121"/>
        <end position="141"/>
    </location>
</feature>
<dbReference type="InterPro" id="IPR051304">
    <property type="entry name" value="SCF_F-box_domain"/>
</dbReference>
<dbReference type="AlphaFoldDB" id="A0A392QR62"/>
<organism evidence="3 4">
    <name type="scientific">Trifolium medium</name>
    <dbReference type="NCBI Taxonomy" id="97028"/>
    <lineage>
        <taxon>Eukaryota</taxon>
        <taxon>Viridiplantae</taxon>
        <taxon>Streptophyta</taxon>
        <taxon>Embryophyta</taxon>
        <taxon>Tracheophyta</taxon>
        <taxon>Spermatophyta</taxon>
        <taxon>Magnoliopsida</taxon>
        <taxon>eudicotyledons</taxon>
        <taxon>Gunneridae</taxon>
        <taxon>Pentapetalae</taxon>
        <taxon>rosids</taxon>
        <taxon>fabids</taxon>
        <taxon>Fabales</taxon>
        <taxon>Fabaceae</taxon>
        <taxon>Papilionoideae</taxon>
        <taxon>50 kb inversion clade</taxon>
        <taxon>NPAAA clade</taxon>
        <taxon>Hologalegina</taxon>
        <taxon>IRL clade</taxon>
        <taxon>Trifolieae</taxon>
        <taxon>Trifolium</taxon>
    </lineage>
</organism>
<sequence length="147" mass="16808">SDVPKIFRRDENRSDVPKFFQREENSWMNIPTMPMSRWGDICLFKGRPCVADKDGRTLMIGPEDSSIVLLANPVFGGHVKFLVEGECDSLFLVDCHGIDTGADDKDMKFDVFKLDEKEKKWIKLTTLVCMLSFAILMPYILGCVFFT</sequence>
<dbReference type="EMBL" id="LXQA010151406">
    <property type="protein sequence ID" value="MCI26120.1"/>
    <property type="molecule type" value="Genomic_DNA"/>
</dbReference>
<evidence type="ECO:0000259" key="2">
    <source>
        <dbReference type="Pfam" id="PF03478"/>
    </source>
</evidence>
<evidence type="ECO:0000313" key="4">
    <source>
        <dbReference type="Proteomes" id="UP000265520"/>
    </source>
</evidence>
<dbReference type="PANTHER" id="PTHR47123:SF15">
    <property type="entry name" value="F-BOX PROTEIN SKIP23"/>
    <property type="match status" value="1"/>
</dbReference>
<evidence type="ECO:0000256" key="1">
    <source>
        <dbReference type="SAM" id="Phobius"/>
    </source>
</evidence>
<evidence type="ECO:0000313" key="3">
    <source>
        <dbReference type="EMBL" id="MCI26120.1"/>
    </source>
</evidence>
<accession>A0A392QR62</accession>
<dbReference type="Proteomes" id="UP000265520">
    <property type="component" value="Unassembled WGS sequence"/>
</dbReference>